<dbReference type="InterPro" id="IPR001789">
    <property type="entry name" value="Sig_transdc_resp-reg_receiver"/>
</dbReference>
<evidence type="ECO:0000313" key="8">
    <source>
        <dbReference type="EMBL" id="MFH8251995.1"/>
    </source>
</evidence>
<dbReference type="SUPFAM" id="SSF52172">
    <property type="entry name" value="CheY-like"/>
    <property type="match status" value="1"/>
</dbReference>
<comment type="caution">
    <text evidence="8">The sequence shown here is derived from an EMBL/GenBank/DDBJ whole genome shotgun (WGS) entry which is preliminary data.</text>
</comment>
<dbReference type="PANTHER" id="PTHR48111">
    <property type="entry name" value="REGULATOR OF RPOS"/>
    <property type="match status" value="1"/>
</dbReference>
<dbReference type="SMART" id="SM00448">
    <property type="entry name" value="REC"/>
    <property type="match status" value="1"/>
</dbReference>
<keyword evidence="2" id="KW-0902">Two-component regulatory system</keyword>
<evidence type="ECO:0000256" key="2">
    <source>
        <dbReference type="ARBA" id="ARBA00023012"/>
    </source>
</evidence>
<name>A0ABW7QAT3_9MICO</name>
<dbReference type="Proteomes" id="UP001610861">
    <property type="component" value="Unassembled WGS sequence"/>
</dbReference>
<proteinExistence type="predicted"/>
<protein>
    <submittedName>
        <fullName evidence="8">Response regulator transcription factor</fullName>
    </submittedName>
</protein>
<evidence type="ECO:0000256" key="4">
    <source>
        <dbReference type="ARBA" id="ARBA00023125"/>
    </source>
</evidence>
<dbReference type="Pfam" id="PF00072">
    <property type="entry name" value="Response_reg"/>
    <property type="match status" value="1"/>
</dbReference>
<dbReference type="PROSITE" id="PS50110">
    <property type="entry name" value="RESPONSE_REGULATORY"/>
    <property type="match status" value="1"/>
</dbReference>
<evidence type="ECO:0000313" key="9">
    <source>
        <dbReference type="Proteomes" id="UP001610861"/>
    </source>
</evidence>
<gene>
    <name evidence="8" type="ORF">ACH3VR_16640</name>
</gene>
<evidence type="ECO:0000256" key="5">
    <source>
        <dbReference type="ARBA" id="ARBA00023163"/>
    </source>
</evidence>
<dbReference type="RefSeq" id="WP_397557441.1">
    <property type="nucleotide sequence ID" value="NZ_JBIQWL010000006.1"/>
</dbReference>
<dbReference type="InterPro" id="IPR039420">
    <property type="entry name" value="WalR-like"/>
</dbReference>
<evidence type="ECO:0000256" key="3">
    <source>
        <dbReference type="ARBA" id="ARBA00023015"/>
    </source>
</evidence>
<feature type="domain" description="Response regulatory" evidence="7">
    <location>
        <begin position="4"/>
        <end position="119"/>
    </location>
</feature>
<reference evidence="8 9" key="1">
    <citation type="submission" date="2024-09" db="EMBL/GenBank/DDBJ databases">
        <authorList>
            <person name="Pan X."/>
        </authorList>
    </citation>
    <scope>NUCLEOTIDE SEQUENCE [LARGE SCALE GENOMIC DNA]</scope>
    <source>
        <strain evidence="8 9">B2969</strain>
    </source>
</reference>
<dbReference type="PANTHER" id="PTHR48111:SF1">
    <property type="entry name" value="TWO-COMPONENT RESPONSE REGULATOR ORR33"/>
    <property type="match status" value="1"/>
</dbReference>
<evidence type="ECO:0000259" key="7">
    <source>
        <dbReference type="PROSITE" id="PS50110"/>
    </source>
</evidence>
<keyword evidence="3" id="KW-0805">Transcription regulation</keyword>
<keyword evidence="4" id="KW-0238">DNA-binding</keyword>
<organism evidence="8 9">
    <name type="scientific">Microbacterium alkaliflavum</name>
    <dbReference type="NCBI Taxonomy" id="3248839"/>
    <lineage>
        <taxon>Bacteria</taxon>
        <taxon>Bacillati</taxon>
        <taxon>Actinomycetota</taxon>
        <taxon>Actinomycetes</taxon>
        <taxon>Micrococcales</taxon>
        <taxon>Microbacteriaceae</taxon>
        <taxon>Microbacterium</taxon>
    </lineage>
</organism>
<dbReference type="CDD" id="cd17535">
    <property type="entry name" value="REC_NarL-like"/>
    <property type="match status" value="1"/>
</dbReference>
<dbReference type="InterPro" id="IPR011006">
    <property type="entry name" value="CheY-like_superfamily"/>
</dbReference>
<sequence length="123" mass="12685">MARTVLIVDDHAEFRSAARAMLELGGFTVVGEAADGDDAVTECARVHPDVVLLDVMLPGEDGFAVARRLVGADDSPMVVLTSTRDAAGFGRRLAATPARGFVAKHELSAAAVTRILDGGAAAP</sequence>
<evidence type="ECO:0000256" key="1">
    <source>
        <dbReference type="ARBA" id="ARBA00022553"/>
    </source>
</evidence>
<dbReference type="InterPro" id="IPR058245">
    <property type="entry name" value="NreC/VraR/RcsB-like_REC"/>
</dbReference>
<keyword evidence="9" id="KW-1185">Reference proteome</keyword>
<keyword evidence="1 6" id="KW-0597">Phosphoprotein</keyword>
<accession>A0ABW7QAT3</accession>
<feature type="modified residue" description="4-aspartylphosphate" evidence="6">
    <location>
        <position position="54"/>
    </location>
</feature>
<dbReference type="Gene3D" id="3.40.50.2300">
    <property type="match status" value="1"/>
</dbReference>
<keyword evidence="5" id="KW-0804">Transcription</keyword>
<evidence type="ECO:0000256" key="6">
    <source>
        <dbReference type="PROSITE-ProRule" id="PRU00169"/>
    </source>
</evidence>
<dbReference type="EMBL" id="JBIQWL010000006">
    <property type="protein sequence ID" value="MFH8251995.1"/>
    <property type="molecule type" value="Genomic_DNA"/>
</dbReference>